<dbReference type="InterPro" id="IPR008906">
    <property type="entry name" value="HATC_C_dom"/>
</dbReference>
<dbReference type="SUPFAM" id="SSF53098">
    <property type="entry name" value="Ribonuclease H-like"/>
    <property type="match status" value="1"/>
</dbReference>
<proteinExistence type="predicted"/>
<feature type="domain" description="HAT C-terminal dimerisation" evidence="1">
    <location>
        <begin position="231"/>
        <end position="274"/>
    </location>
</feature>
<dbReference type="PANTHER" id="PTHR46289:SF16">
    <property type="entry name" value="52 KDA REPRESSOR OF THE INHIBITOR OF THE PROTEIN KINASE"/>
    <property type="match status" value="1"/>
</dbReference>
<evidence type="ECO:0000313" key="2">
    <source>
        <dbReference type="Proteomes" id="UP001652625"/>
    </source>
</evidence>
<dbReference type="RefSeq" id="XP_065667950.1">
    <property type="nucleotide sequence ID" value="XM_065811878.1"/>
</dbReference>
<gene>
    <name evidence="3" type="primary">LOC136088197</name>
</gene>
<evidence type="ECO:0000259" key="1">
    <source>
        <dbReference type="Pfam" id="PF05699"/>
    </source>
</evidence>
<protein>
    <submittedName>
        <fullName evidence="3">52 kDa repressor of the inhibitor of the protein kinase-like</fullName>
    </submittedName>
</protein>
<sequence>MPHMNTFILNCSILECIPKIISNASAIYGRGIGDYFRNALTKFESITGIITLYHLLHPLSYITERLQGRTTDIVYTYSNIQETIDDLNHLRKNVEKETIYQQATRMASKLFVELTIPKITMRQVYRNKLPAESPHEYYKRALIIPFLDTIISEIKIRFQKTNCIAVKILCLIPSIICSEEITAFQELVKIYKSDLPNSEAVDQELMFWKRKWSVIKHEERPNTLAKAIKICNENQYSNPFELLKIGCTLPVTSAECERNFSAMRKLRVWLRASMTADLVH</sequence>
<reference evidence="3" key="1">
    <citation type="submission" date="2025-08" db="UniProtKB">
        <authorList>
            <consortium name="RefSeq"/>
        </authorList>
    </citation>
    <scope>IDENTIFICATION</scope>
</reference>
<dbReference type="PANTHER" id="PTHR46289">
    <property type="entry name" value="52 KDA REPRESSOR OF THE INHIBITOR OF THE PROTEIN KINASE-LIKE PROTEIN-RELATED"/>
    <property type="match status" value="1"/>
</dbReference>
<dbReference type="GeneID" id="136088197"/>
<dbReference type="Pfam" id="PF05699">
    <property type="entry name" value="Dimer_Tnp_hAT"/>
    <property type="match status" value="1"/>
</dbReference>
<keyword evidence="2" id="KW-1185">Reference proteome</keyword>
<dbReference type="Proteomes" id="UP001652625">
    <property type="component" value="Chromosome 12"/>
</dbReference>
<dbReference type="InterPro" id="IPR052958">
    <property type="entry name" value="IFN-induced_PKR_regulator"/>
</dbReference>
<name>A0ABM4D143_HYDVU</name>
<accession>A0ABM4D143</accession>
<organism evidence="2 3">
    <name type="scientific">Hydra vulgaris</name>
    <name type="common">Hydra</name>
    <name type="synonym">Hydra attenuata</name>
    <dbReference type="NCBI Taxonomy" id="6087"/>
    <lineage>
        <taxon>Eukaryota</taxon>
        <taxon>Metazoa</taxon>
        <taxon>Cnidaria</taxon>
        <taxon>Hydrozoa</taxon>
        <taxon>Hydroidolina</taxon>
        <taxon>Anthoathecata</taxon>
        <taxon>Aplanulata</taxon>
        <taxon>Hydridae</taxon>
        <taxon>Hydra</taxon>
    </lineage>
</organism>
<dbReference type="InterPro" id="IPR012337">
    <property type="entry name" value="RNaseH-like_sf"/>
</dbReference>
<evidence type="ECO:0000313" key="3">
    <source>
        <dbReference type="RefSeq" id="XP_065667950.1"/>
    </source>
</evidence>